<dbReference type="SUPFAM" id="SSF53328">
    <property type="entry name" value="Formyltransferase"/>
    <property type="match status" value="1"/>
</dbReference>
<reference evidence="8 9" key="1">
    <citation type="submission" date="2018-01" db="EMBL/GenBank/DDBJ databases">
        <title>Metagenomic assembled genomes from two thermal pools in the Uzon Caldera, Kamchatka, Russia.</title>
        <authorList>
            <person name="Wilkins L."/>
            <person name="Ettinger C."/>
        </authorList>
    </citation>
    <scope>NUCLEOTIDE SEQUENCE [LARGE SCALE GENOMIC DNA]</scope>
    <source>
        <strain evidence="8">ZAV-08</strain>
    </source>
</reference>
<dbReference type="EMBL" id="PNIK01000004">
    <property type="protein sequence ID" value="PMP69175.1"/>
    <property type="molecule type" value="Genomic_DNA"/>
</dbReference>
<evidence type="ECO:0000313" key="8">
    <source>
        <dbReference type="EMBL" id="PMP69175.1"/>
    </source>
</evidence>
<dbReference type="GO" id="GO:0004479">
    <property type="term" value="F:methionyl-tRNA formyltransferase activity"/>
    <property type="evidence" value="ECO:0007669"/>
    <property type="project" value="UniProtKB-UniRule"/>
</dbReference>
<evidence type="ECO:0000256" key="5">
    <source>
        <dbReference type="HAMAP-Rule" id="MF_00182"/>
    </source>
</evidence>
<feature type="domain" description="Formyl transferase N-terminal" evidence="6">
    <location>
        <begin position="5"/>
        <end position="182"/>
    </location>
</feature>
<dbReference type="InterPro" id="IPR011034">
    <property type="entry name" value="Formyl_transferase-like_C_sf"/>
</dbReference>
<comment type="function">
    <text evidence="5">Attaches a formyl group to the free amino group of methionyl-tRNA(fMet). The formyl group appears to play a dual role in the initiator identity of N-formylmethionyl-tRNA by promoting its recognition by IF2 and preventing the misappropriation of this tRNA by the elongation apparatus.</text>
</comment>
<dbReference type="InterPro" id="IPR041711">
    <property type="entry name" value="Met-tRNA-FMT_N"/>
</dbReference>
<feature type="domain" description="Formyl transferase C-terminal" evidence="7">
    <location>
        <begin position="206"/>
        <end position="302"/>
    </location>
</feature>
<dbReference type="Pfam" id="PF00551">
    <property type="entry name" value="Formyl_trans_N"/>
    <property type="match status" value="1"/>
</dbReference>
<comment type="catalytic activity">
    <reaction evidence="5">
        <text>L-methionyl-tRNA(fMet) + (6R)-10-formyltetrahydrofolate = N-formyl-L-methionyl-tRNA(fMet) + (6S)-5,6,7,8-tetrahydrofolate + H(+)</text>
        <dbReference type="Rhea" id="RHEA:24380"/>
        <dbReference type="Rhea" id="RHEA-COMP:9952"/>
        <dbReference type="Rhea" id="RHEA-COMP:9953"/>
        <dbReference type="ChEBI" id="CHEBI:15378"/>
        <dbReference type="ChEBI" id="CHEBI:57453"/>
        <dbReference type="ChEBI" id="CHEBI:78530"/>
        <dbReference type="ChEBI" id="CHEBI:78844"/>
        <dbReference type="ChEBI" id="CHEBI:195366"/>
        <dbReference type="EC" id="2.1.2.9"/>
    </reaction>
</comment>
<dbReference type="HAMAP" id="MF_00182">
    <property type="entry name" value="Formyl_trans"/>
    <property type="match status" value="1"/>
</dbReference>
<organism evidence="8 9">
    <name type="scientific">Thermodesulfobacterium geofontis</name>
    <dbReference type="NCBI Taxonomy" id="1295609"/>
    <lineage>
        <taxon>Bacteria</taxon>
        <taxon>Pseudomonadati</taxon>
        <taxon>Thermodesulfobacteriota</taxon>
        <taxon>Thermodesulfobacteria</taxon>
        <taxon>Thermodesulfobacteriales</taxon>
        <taxon>Thermodesulfobacteriaceae</taxon>
        <taxon>Thermodesulfobacterium</taxon>
    </lineage>
</organism>
<accession>A0A2N7PQQ1</accession>
<comment type="caution">
    <text evidence="8">The sequence shown here is derived from an EMBL/GenBank/DDBJ whole genome shotgun (WGS) entry which is preliminary data.</text>
</comment>
<dbReference type="AlphaFoldDB" id="A0A2N7PQQ1"/>
<dbReference type="NCBIfam" id="TIGR00460">
    <property type="entry name" value="fmt"/>
    <property type="match status" value="1"/>
</dbReference>
<dbReference type="InterPro" id="IPR044135">
    <property type="entry name" value="Met-tRNA-FMT_C"/>
</dbReference>
<dbReference type="FunFam" id="3.40.50.12230:FF:000001">
    <property type="entry name" value="Methionyl-tRNA formyltransferase"/>
    <property type="match status" value="1"/>
</dbReference>
<dbReference type="CDD" id="cd08646">
    <property type="entry name" value="FMT_core_Met-tRNA-FMT_N"/>
    <property type="match status" value="1"/>
</dbReference>
<dbReference type="PANTHER" id="PTHR11138">
    <property type="entry name" value="METHIONYL-TRNA FORMYLTRANSFERASE"/>
    <property type="match status" value="1"/>
</dbReference>
<keyword evidence="4 5" id="KW-0648">Protein biosynthesis</keyword>
<dbReference type="Gene3D" id="3.40.50.12230">
    <property type="match status" value="1"/>
</dbReference>
<sequence>MKKYKIVFFGSPEFAIPSLEALYENEDLKAVVTQSDKPKGRGLKPSPSPVKAWALSKGLKVLEPLKLKDPQFIETIKSFSPDLIVVCAYGKIIPKELLEIPKFGCWNIHASLLPKYRGASPINWVILEGEKETGVTIMLMDEGLDTGPILLQKKIEISEKDTAITLSQKLAQLGKEAILEAIELHKKGQLKPVDQPEEGISWTPILKKEDGFFTFEEPAKIIERKVRAFLPWPTAYTYYKNKLLKIFSAKTVSFHHNEKPGTILDISKEGILVATSEDAILLKEVQLEGKKKISAYEFACGQRFKKGDLLE</sequence>
<name>A0A2N7PQQ1_9BACT</name>
<evidence type="ECO:0000256" key="4">
    <source>
        <dbReference type="ARBA" id="ARBA00022917"/>
    </source>
</evidence>
<dbReference type="EC" id="2.1.2.9" evidence="2 5"/>
<comment type="similarity">
    <text evidence="1 5">Belongs to the Fmt family.</text>
</comment>
<dbReference type="InterPro" id="IPR002376">
    <property type="entry name" value="Formyl_transf_N"/>
</dbReference>
<dbReference type="GO" id="GO:0005829">
    <property type="term" value="C:cytosol"/>
    <property type="evidence" value="ECO:0007669"/>
    <property type="project" value="TreeGrafter"/>
</dbReference>
<evidence type="ECO:0000256" key="2">
    <source>
        <dbReference type="ARBA" id="ARBA00012261"/>
    </source>
</evidence>
<dbReference type="InterPro" id="IPR005793">
    <property type="entry name" value="Formyl_trans_C"/>
</dbReference>
<dbReference type="PROSITE" id="PS00373">
    <property type="entry name" value="GART"/>
    <property type="match status" value="1"/>
</dbReference>
<proteinExistence type="inferred from homology"/>
<keyword evidence="3 5" id="KW-0808">Transferase</keyword>
<dbReference type="Pfam" id="PF02911">
    <property type="entry name" value="Formyl_trans_C"/>
    <property type="match status" value="1"/>
</dbReference>
<evidence type="ECO:0000256" key="1">
    <source>
        <dbReference type="ARBA" id="ARBA00010699"/>
    </source>
</evidence>
<dbReference type="SUPFAM" id="SSF50486">
    <property type="entry name" value="FMT C-terminal domain-like"/>
    <property type="match status" value="1"/>
</dbReference>
<evidence type="ECO:0000259" key="6">
    <source>
        <dbReference type="Pfam" id="PF00551"/>
    </source>
</evidence>
<dbReference type="Proteomes" id="UP000235460">
    <property type="component" value="Unassembled WGS sequence"/>
</dbReference>
<dbReference type="CDD" id="cd08704">
    <property type="entry name" value="Met_tRNA_FMT_C"/>
    <property type="match status" value="1"/>
</dbReference>
<dbReference type="InterPro" id="IPR005794">
    <property type="entry name" value="Fmt"/>
</dbReference>
<dbReference type="InterPro" id="IPR036477">
    <property type="entry name" value="Formyl_transf_N_sf"/>
</dbReference>
<gene>
    <name evidence="5" type="primary">fmt</name>
    <name evidence="8" type="ORF">C0190_00375</name>
</gene>
<dbReference type="InterPro" id="IPR001555">
    <property type="entry name" value="GART_AS"/>
</dbReference>
<evidence type="ECO:0000256" key="3">
    <source>
        <dbReference type="ARBA" id="ARBA00022679"/>
    </source>
</evidence>
<dbReference type="PANTHER" id="PTHR11138:SF5">
    <property type="entry name" value="METHIONYL-TRNA FORMYLTRANSFERASE, MITOCHONDRIAL"/>
    <property type="match status" value="1"/>
</dbReference>
<protein>
    <recommendedName>
        <fullName evidence="2 5">Methionyl-tRNA formyltransferase</fullName>
        <ecNumber evidence="2 5">2.1.2.9</ecNumber>
    </recommendedName>
</protein>
<feature type="binding site" evidence="5">
    <location>
        <begin position="111"/>
        <end position="114"/>
    </location>
    <ligand>
        <name>(6S)-5,6,7,8-tetrahydrofolate</name>
        <dbReference type="ChEBI" id="CHEBI:57453"/>
    </ligand>
</feature>
<evidence type="ECO:0000259" key="7">
    <source>
        <dbReference type="Pfam" id="PF02911"/>
    </source>
</evidence>
<evidence type="ECO:0000313" key="9">
    <source>
        <dbReference type="Proteomes" id="UP000235460"/>
    </source>
</evidence>